<protein>
    <submittedName>
        <fullName evidence="3">Nucleoside phosphorylase domain-containing protein</fullName>
    </submittedName>
</protein>
<dbReference type="GO" id="GO:0003824">
    <property type="term" value="F:catalytic activity"/>
    <property type="evidence" value="ECO:0007669"/>
    <property type="project" value="InterPro"/>
</dbReference>
<sequence>MINQKRLPDFRAYTIGWIAALNAELTAALAMLDESHRQPENFIQNQRDTNSYSWGRIGAHNVIIASLAEGSYGLVSAATTATSMILSLPHIRFGLMVGIGAGIPRLEDGVDIRLGDVVVSQPIDGSSGVVQYDLGKLKAHGEFQRVGSLAPPPAVLLKGLAKLKADQRLNGSQLPRILADALKLFPRLAESRGKEAAFIHQGLQNDRLFAASSIHMQVMDIQRPLHSKKQVLMKFAQLSYHHLYNSTVWIWGMIMFFFFSQWRSIKNRSGAELVTKSQAREARLQSITKTETCVHCNPEDELTRDNRPDTDPEIHYGTIASGNSIVKESVSRGQILQKLETKCLCFEMEAAGLMNDFPCLVIRGVCDYADSHKNDRWQNYAAIVAAAYAKELLLVMEATNVVQTKQIGEIIGIGQSRQPRDTHWEVQELSAGDRFDKLRSWLSAPDPSIDHNKASNLHHAGTCQWFLESPKYLQWKTESRSALWLHGLPGCGKTILSSRIITDLQHGGLICLYFYFTFTDTKKQSLDMAVRSLVYQLYCQSKPAEVYLNSVFDSRANNLAQPDTNCLCSWFEAMVKETGEVWIVLDALDEWETNHECQEGQALKNKGLLPWIKTLLKSWESNFHIIFTSRDEKNIRKALEAIPENMQISVRNEHVDADIQSFIQTTIATWDDLCEWKDDQTSRQKVEKHLISHADGMFRWVSCQLVTLKDCCDGEQLQETLASLPKTLDETYARILDKIPGPRKQKAWRLLQFLLYSQDPLT</sequence>
<evidence type="ECO:0000256" key="1">
    <source>
        <dbReference type="ARBA" id="ARBA00022737"/>
    </source>
</evidence>
<gene>
    <name evidence="3" type="ORF">BDZ83DRAFT_777135</name>
</gene>
<keyword evidence="1" id="KW-0677">Repeat</keyword>
<dbReference type="InterPro" id="IPR053137">
    <property type="entry name" value="NLR-like"/>
</dbReference>
<dbReference type="SUPFAM" id="SSF53167">
    <property type="entry name" value="Purine and uridine phosphorylases"/>
    <property type="match status" value="1"/>
</dbReference>
<feature type="non-terminal residue" evidence="3">
    <location>
        <position position="1"/>
    </location>
</feature>
<dbReference type="PANTHER" id="PTHR46082">
    <property type="entry name" value="ATP/GTP-BINDING PROTEIN-RELATED"/>
    <property type="match status" value="1"/>
</dbReference>
<evidence type="ECO:0000313" key="4">
    <source>
        <dbReference type="Proteomes" id="UP001244207"/>
    </source>
</evidence>
<dbReference type="GO" id="GO:0009116">
    <property type="term" value="P:nucleoside metabolic process"/>
    <property type="evidence" value="ECO:0007669"/>
    <property type="project" value="InterPro"/>
</dbReference>
<dbReference type="RefSeq" id="XP_060365374.1">
    <property type="nucleotide sequence ID" value="XM_060515475.1"/>
</dbReference>
<reference evidence="3" key="1">
    <citation type="submission" date="2021-12" db="EMBL/GenBank/DDBJ databases">
        <title>Comparative genomics, transcriptomics and evolutionary studies reveal genomic signatures of adaptation to plant cell wall in hemibiotrophic fungi.</title>
        <authorList>
            <consortium name="DOE Joint Genome Institute"/>
            <person name="Baroncelli R."/>
            <person name="Diaz J.F."/>
            <person name="Benocci T."/>
            <person name="Peng M."/>
            <person name="Battaglia E."/>
            <person name="Haridas S."/>
            <person name="Andreopoulos W."/>
            <person name="Labutti K."/>
            <person name="Pangilinan J."/>
            <person name="Floch G.L."/>
            <person name="Makela M.R."/>
            <person name="Henrissat B."/>
            <person name="Grigoriev I.V."/>
            <person name="Crouch J.A."/>
            <person name="De Vries R.P."/>
            <person name="Sukno S.A."/>
            <person name="Thon M.R."/>
        </authorList>
    </citation>
    <scope>NUCLEOTIDE SEQUENCE</scope>
    <source>
        <strain evidence="3">CBS 112980</strain>
    </source>
</reference>
<dbReference type="Pfam" id="PF24883">
    <property type="entry name" value="NPHP3_N"/>
    <property type="match status" value="1"/>
</dbReference>
<dbReference type="Gene3D" id="3.40.50.1580">
    <property type="entry name" value="Nucleoside phosphorylase domain"/>
    <property type="match status" value="1"/>
</dbReference>
<proteinExistence type="predicted"/>
<dbReference type="InterPro" id="IPR035994">
    <property type="entry name" value="Nucleoside_phosphorylase_sf"/>
</dbReference>
<evidence type="ECO:0000259" key="2">
    <source>
        <dbReference type="Pfam" id="PF24883"/>
    </source>
</evidence>
<feature type="domain" description="Nephrocystin 3-like N-terminal" evidence="2">
    <location>
        <begin position="461"/>
        <end position="630"/>
    </location>
</feature>
<dbReference type="GeneID" id="85399373"/>
<dbReference type="SUPFAM" id="SSF52540">
    <property type="entry name" value="P-loop containing nucleoside triphosphate hydrolases"/>
    <property type="match status" value="1"/>
</dbReference>
<dbReference type="PANTHER" id="PTHR46082:SF11">
    <property type="entry name" value="AAA+ ATPASE DOMAIN-CONTAINING PROTEIN-RELATED"/>
    <property type="match status" value="1"/>
</dbReference>
<accession>A0AAD8UQF2</accession>
<dbReference type="Proteomes" id="UP001244207">
    <property type="component" value="Unassembled WGS sequence"/>
</dbReference>
<keyword evidence="4" id="KW-1185">Reference proteome</keyword>
<evidence type="ECO:0000313" key="3">
    <source>
        <dbReference type="EMBL" id="KAK1725319.1"/>
    </source>
</evidence>
<organism evidence="3 4">
    <name type="scientific">Glomerella acutata</name>
    <name type="common">Colletotrichum acutatum</name>
    <dbReference type="NCBI Taxonomy" id="27357"/>
    <lineage>
        <taxon>Eukaryota</taxon>
        <taxon>Fungi</taxon>
        <taxon>Dikarya</taxon>
        <taxon>Ascomycota</taxon>
        <taxon>Pezizomycotina</taxon>
        <taxon>Sordariomycetes</taxon>
        <taxon>Hypocreomycetidae</taxon>
        <taxon>Glomerellales</taxon>
        <taxon>Glomerellaceae</taxon>
        <taxon>Colletotrichum</taxon>
        <taxon>Colletotrichum acutatum species complex</taxon>
    </lineage>
</organism>
<name>A0AAD8UQF2_GLOAC</name>
<dbReference type="EMBL" id="JAHMHS010000042">
    <property type="protein sequence ID" value="KAK1725319.1"/>
    <property type="molecule type" value="Genomic_DNA"/>
</dbReference>
<comment type="caution">
    <text evidence="3">The sequence shown here is derived from an EMBL/GenBank/DDBJ whole genome shotgun (WGS) entry which is preliminary data.</text>
</comment>
<dbReference type="Gene3D" id="3.40.50.300">
    <property type="entry name" value="P-loop containing nucleotide triphosphate hydrolases"/>
    <property type="match status" value="1"/>
</dbReference>
<dbReference type="InterPro" id="IPR056884">
    <property type="entry name" value="NPHP3-like_N"/>
</dbReference>
<dbReference type="InterPro" id="IPR027417">
    <property type="entry name" value="P-loop_NTPase"/>
</dbReference>
<dbReference type="AlphaFoldDB" id="A0AAD8UQF2"/>